<dbReference type="EMBL" id="JADYXP020000007">
    <property type="protein sequence ID" value="KAL0119699.1"/>
    <property type="molecule type" value="Genomic_DNA"/>
</dbReference>
<evidence type="ECO:0000313" key="3">
    <source>
        <dbReference type="Proteomes" id="UP001430953"/>
    </source>
</evidence>
<feature type="compositionally biased region" description="Polar residues" evidence="1">
    <location>
        <begin position="83"/>
        <end position="99"/>
    </location>
</feature>
<feature type="compositionally biased region" description="Basic and acidic residues" evidence="1">
    <location>
        <begin position="69"/>
        <end position="81"/>
    </location>
</feature>
<evidence type="ECO:0000313" key="2">
    <source>
        <dbReference type="EMBL" id="KAL0119699.1"/>
    </source>
</evidence>
<evidence type="ECO:0000256" key="1">
    <source>
        <dbReference type="SAM" id="MobiDB-lite"/>
    </source>
</evidence>
<feature type="region of interest" description="Disordered" evidence="1">
    <location>
        <begin position="63"/>
        <end position="108"/>
    </location>
</feature>
<name>A0AAW2FY89_9HYME</name>
<organism evidence="2 3">
    <name type="scientific">Cardiocondyla obscurior</name>
    <dbReference type="NCBI Taxonomy" id="286306"/>
    <lineage>
        <taxon>Eukaryota</taxon>
        <taxon>Metazoa</taxon>
        <taxon>Ecdysozoa</taxon>
        <taxon>Arthropoda</taxon>
        <taxon>Hexapoda</taxon>
        <taxon>Insecta</taxon>
        <taxon>Pterygota</taxon>
        <taxon>Neoptera</taxon>
        <taxon>Endopterygota</taxon>
        <taxon>Hymenoptera</taxon>
        <taxon>Apocrita</taxon>
        <taxon>Aculeata</taxon>
        <taxon>Formicoidea</taxon>
        <taxon>Formicidae</taxon>
        <taxon>Myrmicinae</taxon>
        <taxon>Cardiocondyla</taxon>
    </lineage>
</organism>
<protein>
    <submittedName>
        <fullName evidence="2">Uncharacterized protein</fullName>
    </submittedName>
</protein>
<reference evidence="2 3" key="1">
    <citation type="submission" date="2023-03" db="EMBL/GenBank/DDBJ databases">
        <title>High recombination rates correlate with genetic variation in Cardiocondyla obscurior ants.</title>
        <authorList>
            <person name="Errbii M."/>
        </authorList>
    </citation>
    <scope>NUCLEOTIDE SEQUENCE [LARGE SCALE GENOMIC DNA]</scope>
    <source>
        <strain evidence="2">Alpha-2009</strain>
        <tissue evidence="2">Whole body</tissue>
    </source>
</reference>
<keyword evidence="3" id="KW-1185">Reference proteome</keyword>
<comment type="caution">
    <text evidence="2">The sequence shown here is derived from an EMBL/GenBank/DDBJ whole genome shotgun (WGS) entry which is preliminary data.</text>
</comment>
<gene>
    <name evidence="2" type="ORF">PUN28_007857</name>
</gene>
<proteinExistence type="predicted"/>
<dbReference type="Proteomes" id="UP001430953">
    <property type="component" value="Unassembled WGS sequence"/>
</dbReference>
<dbReference type="AlphaFoldDB" id="A0AAW2FY89"/>
<sequence>MRARIMLLEFALGAASRWNRRAEKTVARVANCIVNFLIIEPKCRPDDSSIVVDDRASRSTMYKGAENYNDIRSHQKNDGDAKSGQNRNEYFSSLANNGSEVKKNKCHS</sequence>
<accession>A0AAW2FY89</accession>